<dbReference type="Pfam" id="PF13845">
    <property type="entry name" value="Septum_form"/>
    <property type="match status" value="1"/>
</dbReference>
<keyword evidence="2" id="KW-0812">Transmembrane</keyword>
<sequence>MTERPEDDLSFASPGPEASGPAPDGTRGPARPSPGPAPTGASDRRPVDPGARWGAPGPTPAERAAARRRARIWVLSVLALILLVVGGAVGASYLTTSTREEAWEPVAADVTAPETVNAVQLVLGSCLAEAPTDGAVGRVEVVPCGEPHAAEVVGRTDASADAVWPGADEAAARTARGCTPDLLGPQARADDSTRVELVVWAPSEESWAAGDRTGLCVAVVDGTRTGSLLD</sequence>
<organism evidence="4 5">
    <name type="scientific">Isoptericola sediminis</name>
    <dbReference type="NCBI Taxonomy" id="2733572"/>
    <lineage>
        <taxon>Bacteria</taxon>
        <taxon>Bacillati</taxon>
        <taxon>Actinomycetota</taxon>
        <taxon>Actinomycetes</taxon>
        <taxon>Micrococcales</taxon>
        <taxon>Promicromonosporaceae</taxon>
        <taxon>Isoptericola</taxon>
    </lineage>
</organism>
<feature type="domain" description="Septum formation-related" evidence="3">
    <location>
        <begin position="124"/>
        <end position="223"/>
    </location>
</feature>
<gene>
    <name evidence="4" type="ORF">HLI28_07605</name>
</gene>
<protein>
    <recommendedName>
        <fullName evidence="3">Septum formation-related domain-containing protein</fullName>
    </recommendedName>
</protein>
<proteinExistence type="predicted"/>
<evidence type="ECO:0000313" key="4">
    <source>
        <dbReference type="EMBL" id="NNU27409.1"/>
    </source>
</evidence>
<comment type="caution">
    <text evidence="4">The sequence shown here is derived from an EMBL/GenBank/DDBJ whole genome shotgun (WGS) entry which is preliminary data.</text>
</comment>
<evidence type="ECO:0000313" key="5">
    <source>
        <dbReference type="Proteomes" id="UP000557204"/>
    </source>
</evidence>
<dbReference type="AlphaFoldDB" id="A0A849K5W1"/>
<dbReference type="RefSeq" id="WP_171246917.1">
    <property type="nucleotide sequence ID" value="NZ_JABFAJ010000013.1"/>
</dbReference>
<accession>A0A849K5W1</accession>
<evidence type="ECO:0000256" key="1">
    <source>
        <dbReference type="SAM" id="MobiDB-lite"/>
    </source>
</evidence>
<feature type="compositionally biased region" description="Low complexity" evidence="1">
    <location>
        <begin position="10"/>
        <end position="30"/>
    </location>
</feature>
<keyword evidence="2" id="KW-1133">Transmembrane helix</keyword>
<reference evidence="4 5" key="1">
    <citation type="submission" date="2020-05" db="EMBL/GenBank/DDBJ databases">
        <title>Genome sequence of Isoptericola sp. JC619 isolated from Chilika lagoon, India.</title>
        <authorList>
            <person name="Kumar D."/>
            <person name="Appam K."/>
            <person name="Gandham S."/>
            <person name="Uppada J."/>
            <person name="Sasikala C."/>
            <person name="Venkata Ramana C."/>
        </authorList>
    </citation>
    <scope>NUCLEOTIDE SEQUENCE [LARGE SCALE GENOMIC DNA]</scope>
    <source>
        <strain evidence="4 5">JC619</strain>
    </source>
</reference>
<dbReference type="EMBL" id="JABFAJ010000013">
    <property type="protein sequence ID" value="NNU27409.1"/>
    <property type="molecule type" value="Genomic_DNA"/>
</dbReference>
<keyword evidence="2" id="KW-0472">Membrane</keyword>
<dbReference type="Proteomes" id="UP000557204">
    <property type="component" value="Unassembled WGS sequence"/>
</dbReference>
<dbReference type="InterPro" id="IPR026004">
    <property type="entry name" value="Septum_form"/>
</dbReference>
<evidence type="ECO:0000256" key="2">
    <source>
        <dbReference type="SAM" id="Phobius"/>
    </source>
</evidence>
<keyword evidence="5" id="KW-1185">Reference proteome</keyword>
<feature type="transmembrane region" description="Helical" evidence="2">
    <location>
        <begin position="72"/>
        <end position="94"/>
    </location>
</feature>
<feature type="region of interest" description="Disordered" evidence="1">
    <location>
        <begin position="1"/>
        <end position="62"/>
    </location>
</feature>
<evidence type="ECO:0000259" key="3">
    <source>
        <dbReference type="Pfam" id="PF13845"/>
    </source>
</evidence>
<name>A0A849K5W1_9MICO</name>